<evidence type="ECO:0000256" key="4">
    <source>
        <dbReference type="ARBA" id="ARBA00022840"/>
    </source>
</evidence>
<dbReference type="InterPro" id="IPR000719">
    <property type="entry name" value="Prot_kinase_dom"/>
</dbReference>
<feature type="binding site" evidence="5">
    <location>
        <position position="249"/>
    </location>
    <ligand>
        <name>ATP</name>
        <dbReference type="ChEBI" id="CHEBI:30616"/>
    </ligand>
</feature>
<keyword evidence="3 7" id="KW-0418">Kinase</keyword>
<dbReference type="Pfam" id="PF00069">
    <property type="entry name" value="Pkinase"/>
    <property type="match status" value="1"/>
</dbReference>
<accession>A0A2B4RKF8</accession>
<dbReference type="Proteomes" id="UP000225706">
    <property type="component" value="Unassembled WGS sequence"/>
</dbReference>
<dbReference type="PANTHER" id="PTHR48016">
    <property type="entry name" value="MAP KINASE KINASE KINASE SSK2-RELATED-RELATED"/>
    <property type="match status" value="1"/>
</dbReference>
<sequence length="361" mass="41453">MASANAQTDEAINYARLCHLLVNVGSQALRDTFDAIHPPERLHYMLTSQYAKLHSLKQEKVLNGAQWKKLYPTNPLSVSSQDFDMSTLLVLLTNSCGLVPPSTGWNKLPPAPDKSKEAHLARLKHFRRAVYAHTTYAYVKDPEFSRLWKEICNVIVELGGAGYGTAISRLKNDSLHADTVEHYRQLLNQWKQDEVNFKEAFRELEAVKKVEHTMKETLKLGEFLGGGAYGKVYKCFLNSNGFEHPCAVKVVEIKPHSTETRTEVDVFKNEISILSTLKHERILTYYGSEEKDNHLHLFMELMERGSLYDYIKKKKCLDEWESRKFTRQILEGVSFLHSENVIHRDIKGILSEEYSPTSKYV</sequence>
<dbReference type="InterPro" id="IPR041249">
    <property type="entry name" value="HEPN_DZIP3"/>
</dbReference>
<evidence type="ECO:0000256" key="1">
    <source>
        <dbReference type="ARBA" id="ARBA00022679"/>
    </source>
</evidence>
<dbReference type="OrthoDB" id="5964833at2759"/>
<dbReference type="SUPFAM" id="SSF56112">
    <property type="entry name" value="Protein kinase-like (PK-like)"/>
    <property type="match status" value="1"/>
</dbReference>
<dbReference type="GO" id="GO:0004672">
    <property type="term" value="F:protein kinase activity"/>
    <property type="evidence" value="ECO:0007669"/>
    <property type="project" value="InterPro"/>
</dbReference>
<name>A0A2B4RKF8_STYPI</name>
<dbReference type="InterPro" id="IPR050538">
    <property type="entry name" value="MAP_kinase_kinase_kinase"/>
</dbReference>
<comment type="caution">
    <text evidence="7">The sequence shown here is derived from an EMBL/GenBank/DDBJ whole genome shotgun (WGS) entry which is preliminary data.</text>
</comment>
<keyword evidence="8" id="KW-1185">Reference proteome</keyword>
<dbReference type="GO" id="GO:0005524">
    <property type="term" value="F:ATP binding"/>
    <property type="evidence" value="ECO:0007669"/>
    <property type="project" value="UniProtKB-UniRule"/>
</dbReference>
<dbReference type="Gene3D" id="1.10.510.10">
    <property type="entry name" value="Transferase(Phosphotransferase) domain 1"/>
    <property type="match status" value="1"/>
</dbReference>
<proteinExistence type="predicted"/>
<evidence type="ECO:0000313" key="8">
    <source>
        <dbReference type="Proteomes" id="UP000225706"/>
    </source>
</evidence>
<evidence type="ECO:0000256" key="5">
    <source>
        <dbReference type="PROSITE-ProRule" id="PRU10141"/>
    </source>
</evidence>
<gene>
    <name evidence="7" type="primary">MAP3K2</name>
    <name evidence="7" type="ORF">AWC38_SpisGene18862</name>
</gene>
<dbReference type="InterPro" id="IPR011009">
    <property type="entry name" value="Kinase-like_dom_sf"/>
</dbReference>
<feature type="domain" description="Protein kinase" evidence="6">
    <location>
        <begin position="218"/>
        <end position="361"/>
    </location>
</feature>
<dbReference type="PROSITE" id="PS00107">
    <property type="entry name" value="PROTEIN_KINASE_ATP"/>
    <property type="match status" value="1"/>
</dbReference>
<keyword evidence="4 5" id="KW-0067">ATP-binding</keyword>
<dbReference type="STRING" id="50429.A0A2B4RKF8"/>
<dbReference type="PROSITE" id="PS50011">
    <property type="entry name" value="PROTEIN_KINASE_DOM"/>
    <property type="match status" value="1"/>
</dbReference>
<protein>
    <submittedName>
        <fullName evidence="7">Mitogen-activated protein kinase kinase kinase 2</fullName>
    </submittedName>
</protein>
<keyword evidence="2 5" id="KW-0547">Nucleotide-binding</keyword>
<evidence type="ECO:0000256" key="3">
    <source>
        <dbReference type="ARBA" id="ARBA00022777"/>
    </source>
</evidence>
<dbReference type="Pfam" id="PF18738">
    <property type="entry name" value="HEPN_DZIP3"/>
    <property type="match status" value="1"/>
</dbReference>
<reference evidence="8" key="1">
    <citation type="journal article" date="2017" name="bioRxiv">
        <title>Comparative analysis of the genomes of Stylophora pistillata and Acropora digitifera provides evidence for extensive differences between species of corals.</title>
        <authorList>
            <person name="Voolstra C.R."/>
            <person name="Li Y."/>
            <person name="Liew Y.J."/>
            <person name="Baumgarten S."/>
            <person name="Zoccola D."/>
            <person name="Flot J.-F."/>
            <person name="Tambutte S."/>
            <person name="Allemand D."/>
            <person name="Aranda M."/>
        </authorList>
    </citation>
    <scope>NUCLEOTIDE SEQUENCE [LARGE SCALE GENOMIC DNA]</scope>
</reference>
<organism evidence="7 8">
    <name type="scientific">Stylophora pistillata</name>
    <name type="common">Smooth cauliflower coral</name>
    <dbReference type="NCBI Taxonomy" id="50429"/>
    <lineage>
        <taxon>Eukaryota</taxon>
        <taxon>Metazoa</taxon>
        <taxon>Cnidaria</taxon>
        <taxon>Anthozoa</taxon>
        <taxon>Hexacorallia</taxon>
        <taxon>Scleractinia</taxon>
        <taxon>Astrocoeniina</taxon>
        <taxon>Pocilloporidae</taxon>
        <taxon>Stylophora</taxon>
    </lineage>
</organism>
<evidence type="ECO:0000259" key="6">
    <source>
        <dbReference type="PROSITE" id="PS50011"/>
    </source>
</evidence>
<keyword evidence="1" id="KW-0808">Transferase</keyword>
<dbReference type="AlphaFoldDB" id="A0A2B4RKF8"/>
<dbReference type="PANTHER" id="PTHR48016:SF56">
    <property type="entry name" value="MAPKK KINASE"/>
    <property type="match status" value="1"/>
</dbReference>
<evidence type="ECO:0000256" key="2">
    <source>
        <dbReference type="ARBA" id="ARBA00022741"/>
    </source>
</evidence>
<dbReference type="EMBL" id="LSMT01000514">
    <property type="protein sequence ID" value="PFX16847.1"/>
    <property type="molecule type" value="Genomic_DNA"/>
</dbReference>
<dbReference type="InterPro" id="IPR017441">
    <property type="entry name" value="Protein_kinase_ATP_BS"/>
</dbReference>
<evidence type="ECO:0000313" key="7">
    <source>
        <dbReference type="EMBL" id="PFX16847.1"/>
    </source>
</evidence>